<evidence type="ECO:0000256" key="1">
    <source>
        <dbReference type="SAM" id="Phobius"/>
    </source>
</evidence>
<evidence type="ECO:0008006" key="4">
    <source>
        <dbReference type="Google" id="ProtNLM"/>
    </source>
</evidence>
<feature type="transmembrane region" description="Helical" evidence="1">
    <location>
        <begin position="47"/>
        <end position="68"/>
    </location>
</feature>
<dbReference type="RefSeq" id="WP_318650169.1">
    <property type="nucleotide sequence ID" value="NZ_CP137852.1"/>
</dbReference>
<feature type="transmembrane region" description="Helical" evidence="1">
    <location>
        <begin position="80"/>
        <end position="103"/>
    </location>
</feature>
<proteinExistence type="predicted"/>
<evidence type="ECO:0000313" key="2">
    <source>
        <dbReference type="EMBL" id="WPB86196.1"/>
    </source>
</evidence>
<sequence length="145" mass="15968">MKPATLAFGFLCAFLGVLFFHQATIGFYHGMGWSPNPPFRQTPIPPFGVPQIWNACFWGGMWGILFALLEPKRPAAMPVWLFAVIFCLALPLVVGAWILVPLIKGTPMFANGNTTAMLRSLGIYGVWGLGLALFWRGLPALFRKG</sequence>
<protein>
    <recommendedName>
        <fullName evidence="4">DUF3995 domain-containing protein</fullName>
    </recommendedName>
</protein>
<accession>A0ABZ0PLU0</accession>
<keyword evidence="1" id="KW-0472">Membrane</keyword>
<keyword evidence="1" id="KW-1133">Transmembrane helix</keyword>
<organism evidence="2 3">
    <name type="scientific">Sediminicoccus rosea</name>
    <dbReference type="NCBI Taxonomy" id="1225128"/>
    <lineage>
        <taxon>Bacteria</taxon>
        <taxon>Pseudomonadati</taxon>
        <taxon>Pseudomonadota</taxon>
        <taxon>Alphaproteobacteria</taxon>
        <taxon>Acetobacterales</taxon>
        <taxon>Roseomonadaceae</taxon>
        <taxon>Sediminicoccus</taxon>
    </lineage>
</organism>
<gene>
    <name evidence="2" type="ORF">R9Z33_04835</name>
</gene>
<keyword evidence="1" id="KW-0812">Transmembrane</keyword>
<keyword evidence="3" id="KW-1185">Reference proteome</keyword>
<name>A0ABZ0PLU0_9PROT</name>
<dbReference type="Proteomes" id="UP001305521">
    <property type="component" value="Chromosome"/>
</dbReference>
<evidence type="ECO:0000313" key="3">
    <source>
        <dbReference type="Proteomes" id="UP001305521"/>
    </source>
</evidence>
<dbReference type="EMBL" id="CP137852">
    <property type="protein sequence ID" value="WPB86196.1"/>
    <property type="molecule type" value="Genomic_DNA"/>
</dbReference>
<reference evidence="2 3" key="1">
    <citation type="submission" date="2023-11" db="EMBL/GenBank/DDBJ databases">
        <title>Arctic aerobic anoxygenic photoheterotroph Sediminicoccus rosea KRV36 adapts its photosynthesis to long days of polar summer.</title>
        <authorList>
            <person name="Tomasch J."/>
            <person name="Kopejtka K."/>
            <person name="Bily T."/>
            <person name="Gardiner A.T."/>
            <person name="Gardian Z."/>
            <person name="Shivaramu S."/>
            <person name="Koblizek M."/>
            <person name="Engelhardt F."/>
            <person name="Kaftan D."/>
        </authorList>
    </citation>
    <scope>NUCLEOTIDE SEQUENCE [LARGE SCALE GENOMIC DNA]</scope>
    <source>
        <strain evidence="2 3">R-30</strain>
    </source>
</reference>
<feature type="transmembrane region" description="Helical" evidence="1">
    <location>
        <begin position="123"/>
        <end position="142"/>
    </location>
</feature>